<dbReference type="Proteomes" id="UP000011770">
    <property type="component" value="Unassembled WGS sequence"/>
</dbReference>
<protein>
    <submittedName>
        <fullName evidence="1">Uncharacterized protein</fullName>
    </submittedName>
</protein>
<evidence type="ECO:0000313" key="1">
    <source>
        <dbReference type="EMBL" id="EMF82413.1"/>
    </source>
</evidence>
<gene>
    <name evidence="1" type="ORF">LEP1GSC188_4805</name>
</gene>
<evidence type="ECO:0000313" key="2">
    <source>
        <dbReference type="Proteomes" id="UP000011770"/>
    </source>
</evidence>
<sequence length="71" mass="8273">MRSNWRYPILQGSVINETLNTTLRIAQIRSGPFCLTRDFFDENKPCTVKSIRDIQKGKDSNLLKNELFLNI</sequence>
<organism evidence="1 2">
    <name type="scientific">Leptospira weilii serovar Topaz str. LT2116</name>
    <dbReference type="NCBI Taxonomy" id="1088540"/>
    <lineage>
        <taxon>Bacteria</taxon>
        <taxon>Pseudomonadati</taxon>
        <taxon>Spirochaetota</taxon>
        <taxon>Spirochaetia</taxon>
        <taxon>Leptospirales</taxon>
        <taxon>Leptospiraceae</taxon>
        <taxon>Leptospira</taxon>
    </lineage>
</organism>
<accession>M3EMX7</accession>
<reference evidence="1 2" key="1">
    <citation type="submission" date="2013-01" db="EMBL/GenBank/DDBJ databases">
        <authorList>
            <person name="Harkins D.M."/>
            <person name="Durkin A.S."/>
            <person name="Brinkac L.M."/>
            <person name="Haft D.H."/>
            <person name="Selengut J.D."/>
            <person name="Sanka R."/>
            <person name="DePew J."/>
            <person name="Purushe J."/>
            <person name="Tulsiani S.M."/>
            <person name="Graham G.C."/>
            <person name="Burns M.-A."/>
            <person name="Dohnt M.F."/>
            <person name="Smythe L.D."/>
            <person name="McKay D.B."/>
            <person name="Craig S.B."/>
            <person name="Vinetz J.M."/>
            <person name="Sutton G.G."/>
            <person name="Nierman W.C."/>
            <person name="Fouts D.E."/>
        </authorList>
    </citation>
    <scope>NUCLEOTIDE SEQUENCE [LARGE SCALE GENOMIC DNA]</scope>
    <source>
        <strain evidence="1 2">LT2116</strain>
    </source>
</reference>
<comment type="caution">
    <text evidence="1">The sequence shown here is derived from an EMBL/GenBank/DDBJ whole genome shotgun (WGS) entry which is preliminary data.</text>
</comment>
<dbReference type="EMBL" id="AHOR02000023">
    <property type="protein sequence ID" value="EMF82413.1"/>
    <property type="molecule type" value="Genomic_DNA"/>
</dbReference>
<dbReference type="AlphaFoldDB" id="M3EMX7"/>
<proteinExistence type="predicted"/>
<name>M3EMX7_9LEPT</name>